<evidence type="ECO:0000256" key="1">
    <source>
        <dbReference type="ARBA" id="ARBA00008769"/>
    </source>
</evidence>
<comment type="caution">
    <text evidence="3">The sequence shown here is derived from an EMBL/GenBank/DDBJ whole genome shotgun (WGS) entry which is preliminary data.</text>
</comment>
<dbReference type="Proteomes" id="UP000631653">
    <property type="component" value="Unassembled WGS sequence"/>
</dbReference>
<organism evidence="3 4">
    <name type="scientific">Acetobacter conturbans</name>
    <dbReference type="NCBI Taxonomy" id="1737472"/>
    <lineage>
        <taxon>Bacteria</taxon>
        <taxon>Pseudomonadati</taxon>
        <taxon>Pseudomonadota</taxon>
        <taxon>Alphaproteobacteria</taxon>
        <taxon>Acetobacterales</taxon>
        <taxon>Acetobacteraceae</taxon>
        <taxon>Acetobacter</taxon>
    </lineage>
</organism>
<dbReference type="InterPro" id="IPR052932">
    <property type="entry name" value="OprB_Porin"/>
</dbReference>
<reference evidence="3 4" key="1">
    <citation type="journal article" date="2020" name="Int. J. Syst. Evol. Microbiol.">
        <title>Novel acetic acid bacteria from cider fermentations: Acetobacter conturbans sp. nov. and Acetobacter fallax sp. nov.</title>
        <authorList>
            <person name="Sombolestani A.S."/>
            <person name="Cleenwerck I."/>
            <person name="Cnockaert M."/>
            <person name="Borremans W."/>
            <person name="Wieme A.D."/>
            <person name="De Vuyst L."/>
            <person name="Vandamme P."/>
        </authorList>
    </citation>
    <scope>NUCLEOTIDE SEQUENCE [LARGE SCALE GENOMIC DNA]</scope>
    <source>
        <strain evidence="3 4">LMG 1627</strain>
    </source>
</reference>
<sequence length="443" mass="48776">MSGHRCARPAFRLQRGVVVWVFAGMVSLVSQEARAADWSDFLTDPGGWNALKQQWQKTGVDVSIEDVEELWSIPTGGARPSEHYVGLTQVDVTLDLARLAGENGREGEWGKFEISAMDLRGKPFSNYPLYAFNQTSSSEADPNLRLYELAYGWSSADAKFATRVGKLDLSQDFMVSTTALTFLNASFGWPMLPSNNLYGQGPASPVATPAVWLRYQFPEGWQGQIALADDNATGARSFLNATDPWNQNQDPSGTRFNFGTGAFLIGEVAHNVNHGGRTGTYKAGFYIDTGRFPLQADSDVSRRGNWEVYMIMDHTLLKDRGAGELRGFVRWEYTGLADRNQISSSLDAGMVLVGPFHRSNDNVGLGFGYAAPSHDLMLQKPDGSFRHHGNEYHLELTYAAQVLPWMTLQPDVQGLINPSGGAYDSGRRVKSALIFGLHLGLSF</sequence>
<evidence type="ECO:0000313" key="3">
    <source>
        <dbReference type="EMBL" id="NHN87549.1"/>
    </source>
</evidence>
<protein>
    <submittedName>
        <fullName evidence="3">Carbohydrate porin</fullName>
    </submittedName>
</protein>
<dbReference type="Gene3D" id="2.40.160.180">
    <property type="entry name" value="Carbohydrate-selective porin OprB"/>
    <property type="match status" value="1"/>
</dbReference>
<evidence type="ECO:0000256" key="2">
    <source>
        <dbReference type="RuleBase" id="RU363072"/>
    </source>
</evidence>
<dbReference type="InterPro" id="IPR038673">
    <property type="entry name" value="OprB_sf"/>
</dbReference>
<dbReference type="PANTHER" id="PTHR37944">
    <property type="entry name" value="PORIN B"/>
    <property type="match status" value="1"/>
</dbReference>
<dbReference type="Pfam" id="PF04966">
    <property type="entry name" value="OprB"/>
    <property type="match status" value="1"/>
</dbReference>
<keyword evidence="4" id="KW-1185">Reference proteome</keyword>
<dbReference type="InterPro" id="IPR007049">
    <property type="entry name" value="Carb-sel_porin_OprB"/>
</dbReference>
<proteinExistence type="inferred from homology"/>
<evidence type="ECO:0000313" key="4">
    <source>
        <dbReference type="Proteomes" id="UP000631653"/>
    </source>
</evidence>
<gene>
    <name evidence="3" type="ORF">GOB81_02740</name>
</gene>
<dbReference type="RefSeq" id="WP_173568842.1">
    <property type="nucleotide sequence ID" value="NZ_WOSY01000002.1"/>
</dbReference>
<accession>A0ABX0K1E8</accession>
<name>A0ABX0K1E8_9PROT</name>
<dbReference type="PANTHER" id="PTHR37944:SF1">
    <property type="entry name" value="PORIN B"/>
    <property type="match status" value="1"/>
</dbReference>
<dbReference type="EMBL" id="WOSY01000002">
    <property type="protein sequence ID" value="NHN87549.1"/>
    <property type="molecule type" value="Genomic_DNA"/>
</dbReference>
<comment type="similarity">
    <text evidence="1 2">Belongs to the OprB family.</text>
</comment>